<feature type="transmembrane region" description="Helical" evidence="2">
    <location>
        <begin position="56"/>
        <end position="73"/>
    </location>
</feature>
<keyword evidence="2" id="KW-0472">Membrane</keyword>
<reference evidence="3 4" key="1">
    <citation type="submission" date="2018-10" db="EMBL/GenBank/DDBJ databases">
        <authorList>
            <person name="Ekblom R."/>
            <person name="Jareborg N."/>
        </authorList>
    </citation>
    <scope>NUCLEOTIDE SEQUENCE [LARGE SCALE GENOMIC DNA]</scope>
    <source>
        <tissue evidence="3">Muscle</tissue>
    </source>
</reference>
<protein>
    <submittedName>
        <fullName evidence="3">Uncharacterized protein</fullName>
    </submittedName>
</protein>
<keyword evidence="2" id="KW-0812">Transmembrane</keyword>
<sequence>MNCGSQDGRWPMEPAAWVHIHEPPSRAPPRYSEDSRAAGPSHYNFGKGEGARSSDMVFMLLCSFVAFSQFMWLNPSATTLHTVSSSRRCGAIPEPPGWERGM</sequence>
<dbReference type="Proteomes" id="UP000269945">
    <property type="component" value="Unassembled WGS sequence"/>
</dbReference>
<evidence type="ECO:0000256" key="1">
    <source>
        <dbReference type="SAM" id="MobiDB-lite"/>
    </source>
</evidence>
<comment type="caution">
    <text evidence="3">The sequence shown here is derived from an EMBL/GenBank/DDBJ whole genome shotgun (WGS) entry which is preliminary data.</text>
</comment>
<keyword evidence="2" id="KW-1133">Transmembrane helix</keyword>
<feature type="region of interest" description="Disordered" evidence="1">
    <location>
        <begin position="21"/>
        <end position="46"/>
    </location>
</feature>
<accession>A0A9X9M8E3</accession>
<keyword evidence="4" id="KW-1185">Reference proteome</keyword>
<proteinExistence type="predicted"/>
<name>A0A9X9M8E3_GULGU</name>
<evidence type="ECO:0000256" key="2">
    <source>
        <dbReference type="SAM" id="Phobius"/>
    </source>
</evidence>
<gene>
    <name evidence="3" type="ORF">BN2614_LOCUS1</name>
</gene>
<evidence type="ECO:0000313" key="3">
    <source>
        <dbReference type="EMBL" id="VCX39132.1"/>
    </source>
</evidence>
<organism evidence="3 4">
    <name type="scientific">Gulo gulo</name>
    <name type="common">Wolverine</name>
    <name type="synonym">Gluton</name>
    <dbReference type="NCBI Taxonomy" id="48420"/>
    <lineage>
        <taxon>Eukaryota</taxon>
        <taxon>Metazoa</taxon>
        <taxon>Chordata</taxon>
        <taxon>Craniata</taxon>
        <taxon>Vertebrata</taxon>
        <taxon>Euteleostomi</taxon>
        <taxon>Mammalia</taxon>
        <taxon>Eutheria</taxon>
        <taxon>Laurasiatheria</taxon>
        <taxon>Carnivora</taxon>
        <taxon>Caniformia</taxon>
        <taxon>Musteloidea</taxon>
        <taxon>Mustelidae</taxon>
        <taxon>Guloninae</taxon>
        <taxon>Gulo</taxon>
    </lineage>
</organism>
<evidence type="ECO:0000313" key="4">
    <source>
        <dbReference type="Proteomes" id="UP000269945"/>
    </source>
</evidence>
<dbReference type="AlphaFoldDB" id="A0A9X9M8E3"/>
<dbReference type="EMBL" id="CYRY02044267">
    <property type="protein sequence ID" value="VCX39132.1"/>
    <property type="molecule type" value="Genomic_DNA"/>
</dbReference>